<keyword evidence="3" id="KW-0862">Zinc</keyword>
<evidence type="ECO:0000313" key="7">
    <source>
        <dbReference type="Proteomes" id="UP000007819"/>
    </source>
</evidence>
<evidence type="ECO:0008006" key="8">
    <source>
        <dbReference type="Google" id="ProtNLM"/>
    </source>
</evidence>
<reference evidence="6" key="2">
    <citation type="submission" date="2022-06" db="UniProtKB">
        <authorList>
            <consortium name="EnsemblMetazoa"/>
        </authorList>
    </citation>
    <scope>IDENTIFICATION</scope>
</reference>
<dbReference type="Gene3D" id="2.20.25.240">
    <property type="match status" value="1"/>
</dbReference>
<dbReference type="PANTHER" id="PTHR47160">
    <property type="entry name" value="PUTATIVE-RELATED"/>
    <property type="match status" value="1"/>
</dbReference>
<evidence type="ECO:0000313" key="6">
    <source>
        <dbReference type="EnsemblMetazoa" id="XP_008182687.1"/>
    </source>
</evidence>
<organism evidence="6 7">
    <name type="scientific">Acyrthosiphon pisum</name>
    <name type="common">Pea aphid</name>
    <dbReference type="NCBI Taxonomy" id="7029"/>
    <lineage>
        <taxon>Eukaryota</taxon>
        <taxon>Metazoa</taxon>
        <taxon>Ecdysozoa</taxon>
        <taxon>Arthropoda</taxon>
        <taxon>Hexapoda</taxon>
        <taxon>Insecta</taxon>
        <taxon>Pterygota</taxon>
        <taxon>Neoptera</taxon>
        <taxon>Paraneoptera</taxon>
        <taxon>Hemiptera</taxon>
        <taxon>Sternorrhyncha</taxon>
        <taxon>Aphidomorpha</taxon>
        <taxon>Aphidoidea</taxon>
        <taxon>Aphididae</taxon>
        <taxon>Macrosiphini</taxon>
        <taxon>Acyrthosiphon</taxon>
    </lineage>
</organism>
<accession>A0A8R2F9L1</accession>
<sequence length="465" mass="53873">MSNLIFVNSQKGKKLLSYDGYLHSLHRSTENKCIWRCVEFIKYKCKGRCHTTNDEESGEIIKIPTHSHPPNADKVNVKEAIDKLKNEAKTSCEPTRNVVSKIVSDVSKITTSKLPPIDMLSQTVRRTRNKYNDYPTNPINITDLILPDQYKVAKTGVEFLLHDINKEGKRSLIFTTENNLDFLSESDVWMADGTFKSVPPLFSQLYTIHACKKNATYPLVYILMTDRTKETYSEIFKFLKTKKPNLKPSMLMVDFENAFISTFKEEFPTAVIRGCFFHFTQCVWRKIQNSGLQIKYGQDSEFALQVRLLCSLSFIPPNKVIEAFDELIESEYYIQNEELLESIIMYFEDTWIGRRGAHFNIDLWNCYQSVIDNKPRTNNAVEGWHHAFNGSLGAHHASIWKFIKCLQLEQGLQEAKIEKYMSGELPVKKKKIYEKLDKQLKEVVLNYEHVTVVNYLKGIACNFSF</sequence>
<feature type="domain" description="MULE transposase" evidence="5">
    <location>
        <begin position="188"/>
        <end position="281"/>
    </location>
</feature>
<reference evidence="7" key="1">
    <citation type="submission" date="2010-06" db="EMBL/GenBank/DDBJ databases">
        <authorList>
            <person name="Jiang H."/>
            <person name="Abraham K."/>
            <person name="Ali S."/>
            <person name="Alsbrooks S.L."/>
            <person name="Anim B.N."/>
            <person name="Anosike U.S."/>
            <person name="Attaway T."/>
            <person name="Bandaranaike D.P."/>
            <person name="Battles P.K."/>
            <person name="Bell S.N."/>
            <person name="Bell A.V."/>
            <person name="Beltran B."/>
            <person name="Bickham C."/>
            <person name="Bustamante Y."/>
            <person name="Caleb T."/>
            <person name="Canada A."/>
            <person name="Cardenas V."/>
            <person name="Carter K."/>
            <person name="Chacko J."/>
            <person name="Chandrabose M.N."/>
            <person name="Chavez D."/>
            <person name="Chavez A."/>
            <person name="Chen L."/>
            <person name="Chu H.-S."/>
            <person name="Claassen K.J."/>
            <person name="Cockrell R."/>
            <person name="Collins M."/>
            <person name="Cooper J.A."/>
            <person name="Cree A."/>
            <person name="Curry S.M."/>
            <person name="Da Y."/>
            <person name="Dao M.D."/>
            <person name="Das B."/>
            <person name="Davila M.-L."/>
            <person name="Davy-Carroll L."/>
            <person name="Denson S."/>
            <person name="Dinh H."/>
            <person name="Ebong V.E."/>
            <person name="Edwards J.R."/>
            <person name="Egan A."/>
            <person name="El-Daye J."/>
            <person name="Escobedo L."/>
            <person name="Fernandez S."/>
            <person name="Fernando P.R."/>
            <person name="Flagg N."/>
            <person name="Forbes L.D."/>
            <person name="Fowler R.G."/>
            <person name="Fu Q."/>
            <person name="Gabisi R.A."/>
            <person name="Ganer J."/>
            <person name="Garbino Pronczuk A."/>
            <person name="Garcia R.M."/>
            <person name="Garner T."/>
            <person name="Garrett T.E."/>
            <person name="Gonzalez D.A."/>
            <person name="Hamid H."/>
            <person name="Hawkins E.S."/>
            <person name="Hirani K."/>
            <person name="Hogues M.E."/>
            <person name="Hollins B."/>
            <person name="Hsiao C.-H."/>
            <person name="Jabil R."/>
            <person name="James M.L."/>
            <person name="Jhangiani S.N."/>
            <person name="Johnson B."/>
            <person name="Johnson Q."/>
            <person name="Joshi V."/>
            <person name="Kalu J.B."/>
            <person name="Kam C."/>
            <person name="Kashfia A."/>
            <person name="Keebler J."/>
            <person name="Kisamo H."/>
            <person name="Kovar C.L."/>
            <person name="Lago L.A."/>
            <person name="Lai C.-Y."/>
            <person name="Laidlaw J."/>
            <person name="Lara F."/>
            <person name="Le T.-K."/>
            <person name="Lee S.L."/>
            <person name="Legall F.H."/>
            <person name="Lemon S.J."/>
            <person name="Lewis L.R."/>
            <person name="Li B."/>
            <person name="Liu Y."/>
            <person name="Liu Y.-S."/>
            <person name="Lopez J."/>
            <person name="Lozado R.J."/>
            <person name="Lu J."/>
            <person name="Madu R.C."/>
            <person name="Maheshwari M."/>
            <person name="Maheshwari R."/>
            <person name="Malloy K."/>
            <person name="Martinez E."/>
            <person name="Mathew T."/>
            <person name="Mercado I.C."/>
            <person name="Mercado C."/>
            <person name="Meyer B."/>
            <person name="Montgomery K."/>
            <person name="Morgan M.B."/>
            <person name="Munidasa M."/>
            <person name="Nazareth L.V."/>
            <person name="Nelson J."/>
            <person name="Ng B.M."/>
            <person name="Nguyen N.B."/>
            <person name="Nguyen P.Q."/>
            <person name="Nguyen T."/>
            <person name="Obregon M."/>
            <person name="Okwuonu G.O."/>
            <person name="Onwere C.G."/>
            <person name="Orozco G."/>
            <person name="Parra A."/>
            <person name="Patel S."/>
            <person name="Patil S."/>
            <person name="Perez A."/>
            <person name="Perez Y."/>
            <person name="Pham C."/>
            <person name="Primus E.L."/>
            <person name="Pu L.-L."/>
            <person name="Puazo M."/>
            <person name="Qin X."/>
            <person name="Quiroz J.B."/>
            <person name="Reese J."/>
            <person name="Richards S."/>
            <person name="Rives C.M."/>
            <person name="Robberts R."/>
            <person name="Ruiz S.J."/>
            <person name="Ruiz M.J."/>
            <person name="Santibanez J."/>
            <person name="Schneider B.W."/>
            <person name="Sisson I."/>
            <person name="Smith M."/>
            <person name="Sodergren E."/>
            <person name="Song X.-Z."/>
            <person name="Song B.B."/>
            <person name="Summersgill H."/>
            <person name="Thelus R."/>
            <person name="Thornton R.D."/>
            <person name="Trejos Z.Y."/>
            <person name="Usmani K."/>
            <person name="Vattathil S."/>
            <person name="Villasana D."/>
            <person name="Walker D.L."/>
            <person name="Wang S."/>
            <person name="Wang K."/>
            <person name="White C.S."/>
            <person name="Williams A.C."/>
            <person name="Williamson J."/>
            <person name="Wilson K."/>
            <person name="Woghiren I.O."/>
            <person name="Woodworth J.R."/>
            <person name="Worley K.C."/>
            <person name="Wright R.A."/>
            <person name="Wu W."/>
            <person name="Young L."/>
            <person name="Zhang L."/>
            <person name="Zhang J."/>
            <person name="Zhu Y."/>
            <person name="Muzny D.M."/>
            <person name="Weinstock G."/>
            <person name="Gibbs R.A."/>
        </authorList>
    </citation>
    <scope>NUCLEOTIDE SEQUENCE [LARGE SCALE GENOMIC DNA]</scope>
    <source>
        <strain evidence="7">LSR1</strain>
    </source>
</reference>
<dbReference type="OrthoDB" id="3066195at2759"/>
<proteinExistence type="predicted"/>
<dbReference type="InterPro" id="IPR018289">
    <property type="entry name" value="MULE_transposase_dom"/>
</dbReference>
<evidence type="ECO:0000256" key="3">
    <source>
        <dbReference type="ARBA" id="ARBA00022833"/>
    </source>
</evidence>
<evidence type="ECO:0000259" key="5">
    <source>
        <dbReference type="Pfam" id="PF10551"/>
    </source>
</evidence>
<dbReference type="Proteomes" id="UP000007819">
    <property type="component" value="Chromosome A2"/>
</dbReference>
<dbReference type="InterPro" id="IPR007588">
    <property type="entry name" value="Znf_FLYWCH"/>
</dbReference>
<dbReference type="EnsemblMetazoa" id="XM_008184465.1">
    <property type="protein sequence ID" value="XP_008182687.1"/>
    <property type="gene ID" value="LOC103309316"/>
</dbReference>
<dbReference type="GeneID" id="103309316"/>
<dbReference type="Pfam" id="PF04500">
    <property type="entry name" value="FLYWCH"/>
    <property type="match status" value="1"/>
</dbReference>
<name>A0A8R2F9L1_ACYPI</name>
<keyword evidence="1" id="KW-0479">Metal-binding</keyword>
<evidence type="ECO:0000259" key="4">
    <source>
        <dbReference type="Pfam" id="PF04500"/>
    </source>
</evidence>
<evidence type="ECO:0000256" key="2">
    <source>
        <dbReference type="ARBA" id="ARBA00022771"/>
    </source>
</evidence>
<dbReference type="AlphaFoldDB" id="A0A8R2F9L1"/>
<dbReference type="PANTHER" id="PTHR47160:SF10">
    <property type="entry name" value="MULE TRANSPOSASE DOMAIN-CONTAINING PROTEIN"/>
    <property type="match status" value="1"/>
</dbReference>
<dbReference type="Pfam" id="PF10551">
    <property type="entry name" value="MULE"/>
    <property type="match status" value="1"/>
</dbReference>
<keyword evidence="7" id="KW-1185">Reference proteome</keyword>
<evidence type="ECO:0000256" key="1">
    <source>
        <dbReference type="ARBA" id="ARBA00022723"/>
    </source>
</evidence>
<feature type="domain" description="FLYWCH-type" evidence="4">
    <location>
        <begin position="6"/>
        <end position="68"/>
    </location>
</feature>
<protein>
    <recommendedName>
        <fullName evidence="8">MULE transposase domain-containing protein</fullName>
    </recommendedName>
</protein>
<keyword evidence="2" id="KW-0863">Zinc-finger</keyword>
<dbReference type="RefSeq" id="XP_008182687.1">
    <property type="nucleotide sequence ID" value="XM_008184465.1"/>
</dbReference>
<dbReference type="GO" id="GO:0008270">
    <property type="term" value="F:zinc ion binding"/>
    <property type="evidence" value="ECO:0007669"/>
    <property type="project" value="UniProtKB-KW"/>
</dbReference>
<dbReference type="KEGG" id="api:103309316"/>